<dbReference type="PROSITE" id="PS51257">
    <property type="entry name" value="PROKAR_LIPOPROTEIN"/>
    <property type="match status" value="1"/>
</dbReference>
<organism evidence="2 3">
    <name type="scientific">Vibrio zhugei</name>
    <dbReference type="NCBI Taxonomy" id="2479546"/>
    <lineage>
        <taxon>Bacteria</taxon>
        <taxon>Pseudomonadati</taxon>
        <taxon>Pseudomonadota</taxon>
        <taxon>Gammaproteobacteria</taxon>
        <taxon>Vibrionales</taxon>
        <taxon>Vibrionaceae</taxon>
        <taxon>Vibrio</taxon>
    </lineage>
</organism>
<dbReference type="Gene3D" id="3.30.300.250">
    <property type="match status" value="1"/>
</dbReference>
<dbReference type="Pfam" id="PF16549">
    <property type="entry name" value="T2SSS_2"/>
    <property type="match status" value="1"/>
</dbReference>
<dbReference type="RefSeq" id="WP_123016270.1">
    <property type="nucleotide sequence ID" value="NZ_AP024911.1"/>
</dbReference>
<dbReference type="EMBL" id="JBHRSE010000119">
    <property type="protein sequence ID" value="MFC3025433.1"/>
    <property type="molecule type" value="Genomic_DNA"/>
</dbReference>
<proteinExistence type="predicted"/>
<evidence type="ECO:0000313" key="3">
    <source>
        <dbReference type="Proteomes" id="UP001595384"/>
    </source>
</evidence>
<keyword evidence="3" id="KW-1185">Reference proteome</keyword>
<name>A0ABV7CE92_9VIBR</name>
<evidence type="ECO:0000256" key="1">
    <source>
        <dbReference type="SAM" id="SignalP"/>
    </source>
</evidence>
<dbReference type="InterPro" id="IPR016502">
    <property type="entry name" value="T2SSS_2"/>
</dbReference>
<reference evidence="3" key="1">
    <citation type="journal article" date="2019" name="Int. J. Syst. Evol. Microbiol.">
        <title>The Global Catalogue of Microorganisms (GCM) 10K type strain sequencing project: providing services to taxonomists for standard genome sequencing and annotation.</title>
        <authorList>
            <consortium name="The Broad Institute Genomics Platform"/>
            <consortium name="The Broad Institute Genome Sequencing Center for Infectious Disease"/>
            <person name="Wu L."/>
            <person name="Ma J."/>
        </authorList>
    </citation>
    <scope>NUCLEOTIDE SEQUENCE [LARGE SCALE GENOMIC DNA]</scope>
    <source>
        <strain evidence="3">KCTC 62784</strain>
    </source>
</reference>
<sequence>MKIRTLGAVGLIIALLAGCSSANKDQKRLEMIATNRAALLSSELPLQYGPLHIMRANSRGSMIEMMMVYNTDAAEAKPVQDVMTHSAMSFCQNPTISDNLTQGIDYRIKIRDSRGKLLIDNIITDKSCDKLLPKK</sequence>
<dbReference type="PIRSF" id="PIRSF007010">
    <property type="entry name" value="UCP007010"/>
    <property type="match status" value="1"/>
</dbReference>
<protein>
    <submittedName>
        <fullName evidence="2">GspS/AspS pilotin family protein</fullName>
    </submittedName>
</protein>
<comment type="caution">
    <text evidence="2">The sequence shown here is derived from an EMBL/GenBank/DDBJ whole genome shotgun (WGS) entry which is preliminary data.</text>
</comment>
<keyword evidence="1" id="KW-0732">Signal</keyword>
<feature type="signal peptide" evidence="1">
    <location>
        <begin position="1"/>
        <end position="22"/>
    </location>
</feature>
<dbReference type="Proteomes" id="UP001595384">
    <property type="component" value="Unassembled WGS sequence"/>
</dbReference>
<feature type="chain" id="PRO_5046358908" evidence="1">
    <location>
        <begin position="23"/>
        <end position="135"/>
    </location>
</feature>
<evidence type="ECO:0000313" key="2">
    <source>
        <dbReference type="EMBL" id="MFC3025433.1"/>
    </source>
</evidence>
<gene>
    <name evidence="2" type="ORF">ACFODT_16650</name>
</gene>
<accession>A0ABV7CE92</accession>